<feature type="DNA-binding region" description="H-T-H motif" evidence="2">
    <location>
        <begin position="43"/>
        <end position="62"/>
    </location>
</feature>
<feature type="domain" description="HTH tetR-type" evidence="4">
    <location>
        <begin position="20"/>
        <end position="80"/>
    </location>
</feature>
<sequence length="233" mass="24484">MGENMPRTTTRRRRTPNPATPAGERVLAVAAELFYAHGIRAIGVDRIADEAGVTKKTLYDRFGSKDALVAAYLGRREEVWQKHLHARLAASGTSGAERLLLVLGIASDWADKNERGCAFVNAHAEIGGTDHPGNAVIRADKEYMLRLFVDLAREALSGERPGSAGPGDAGPGGAGRGECDAGAGRPDDGGPDPETIGRQIHLLYEGALTAHTTGVQPNAFATARSAAAALLAR</sequence>
<gene>
    <name evidence="5" type="ORF">IHE71_17145</name>
</gene>
<name>A0ABR9N2G3_9MICO</name>
<protein>
    <submittedName>
        <fullName evidence="5">TetR/AcrR family transcriptional regulator</fullName>
    </submittedName>
</protein>
<dbReference type="PANTHER" id="PTHR30055">
    <property type="entry name" value="HTH-TYPE TRANSCRIPTIONAL REGULATOR RUTR"/>
    <property type="match status" value="1"/>
</dbReference>
<dbReference type="Pfam" id="PF00440">
    <property type="entry name" value="TetR_N"/>
    <property type="match status" value="1"/>
</dbReference>
<proteinExistence type="predicted"/>
<evidence type="ECO:0000256" key="1">
    <source>
        <dbReference type="ARBA" id="ARBA00023125"/>
    </source>
</evidence>
<organism evidence="5 6">
    <name type="scientific">Myceligenerans pegani</name>
    <dbReference type="NCBI Taxonomy" id="2776917"/>
    <lineage>
        <taxon>Bacteria</taxon>
        <taxon>Bacillati</taxon>
        <taxon>Actinomycetota</taxon>
        <taxon>Actinomycetes</taxon>
        <taxon>Micrococcales</taxon>
        <taxon>Promicromonosporaceae</taxon>
        <taxon>Myceligenerans</taxon>
    </lineage>
</organism>
<keyword evidence="6" id="KW-1185">Reference proteome</keyword>
<dbReference type="Proteomes" id="UP000625527">
    <property type="component" value="Unassembled WGS sequence"/>
</dbReference>
<dbReference type="EMBL" id="JADAQT010000102">
    <property type="protein sequence ID" value="MBE1877416.1"/>
    <property type="molecule type" value="Genomic_DNA"/>
</dbReference>
<dbReference type="PANTHER" id="PTHR30055:SF200">
    <property type="entry name" value="HTH-TYPE TRANSCRIPTIONAL REPRESSOR BDCR"/>
    <property type="match status" value="1"/>
</dbReference>
<comment type="caution">
    <text evidence="5">The sequence shown here is derived from an EMBL/GenBank/DDBJ whole genome shotgun (WGS) entry which is preliminary data.</text>
</comment>
<dbReference type="InterPro" id="IPR050109">
    <property type="entry name" value="HTH-type_TetR-like_transc_reg"/>
</dbReference>
<evidence type="ECO:0000259" key="4">
    <source>
        <dbReference type="PROSITE" id="PS50977"/>
    </source>
</evidence>
<dbReference type="InterPro" id="IPR001647">
    <property type="entry name" value="HTH_TetR"/>
</dbReference>
<evidence type="ECO:0000256" key="2">
    <source>
        <dbReference type="PROSITE-ProRule" id="PRU00335"/>
    </source>
</evidence>
<reference evidence="5 6" key="1">
    <citation type="submission" date="2020-10" db="EMBL/GenBank/DDBJ databases">
        <title>Myceligenerans pegani sp. nov., an endophytic actinomycete isolated from Peganum harmala L. in Xinjiang, China.</title>
        <authorList>
            <person name="Xin L."/>
        </authorList>
    </citation>
    <scope>NUCLEOTIDE SEQUENCE [LARGE SCALE GENOMIC DNA]</scope>
    <source>
        <strain evidence="5 6">TRM65318</strain>
    </source>
</reference>
<feature type="region of interest" description="Disordered" evidence="3">
    <location>
        <begin position="1"/>
        <end position="22"/>
    </location>
</feature>
<evidence type="ECO:0000256" key="3">
    <source>
        <dbReference type="SAM" id="MobiDB-lite"/>
    </source>
</evidence>
<feature type="region of interest" description="Disordered" evidence="3">
    <location>
        <begin position="158"/>
        <end position="196"/>
    </location>
</feature>
<dbReference type="InterPro" id="IPR009057">
    <property type="entry name" value="Homeodomain-like_sf"/>
</dbReference>
<accession>A0ABR9N2G3</accession>
<dbReference type="SUPFAM" id="SSF46689">
    <property type="entry name" value="Homeodomain-like"/>
    <property type="match status" value="1"/>
</dbReference>
<dbReference type="Gene3D" id="1.10.357.10">
    <property type="entry name" value="Tetracycline Repressor, domain 2"/>
    <property type="match status" value="1"/>
</dbReference>
<dbReference type="InterPro" id="IPR036271">
    <property type="entry name" value="Tet_transcr_reg_TetR-rel_C_sf"/>
</dbReference>
<feature type="compositionally biased region" description="Gly residues" evidence="3">
    <location>
        <begin position="164"/>
        <end position="176"/>
    </location>
</feature>
<keyword evidence="1 2" id="KW-0238">DNA-binding</keyword>
<evidence type="ECO:0000313" key="6">
    <source>
        <dbReference type="Proteomes" id="UP000625527"/>
    </source>
</evidence>
<evidence type="ECO:0000313" key="5">
    <source>
        <dbReference type="EMBL" id="MBE1877416.1"/>
    </source>
</evidence>
<dbReference type="PROSITE" id="PS50977">
    <property type="entry name" value="HTH_TETR_2"/>
    <property type="match status" value="1"/>
</dbReference>
<dbReference type="PRINTS" id="PR00455">
    <property type="entry name" value="HTHTETR"/>
</dbReference>
<dbReference type="SUPFAM" id="SSF48498">
    <property type="entry name" value="Tetracyclin repressor-like, C-terminal domain"/>
    <property type="match status" value="1"/>
</dbReference>